<proteinExistence type="predicted"/>
<keyword evidence="1" id="KW-0614">Plasmid</keyword>
<evidence type="ECO:0000313" key="2">
    <source>
        <dbReference type="Proteomes" id="UP000326170"/>
    </source>
</evidence>
<dbReference type="AlphaFoldDB" id="A0A5P9P9J7"/>
<keyword evidence="2" id="KW-1185">Reference proteome</keyword>
<sequence>MCRPSRKTRYSRPAHRHRPDIIVATENHCTPDRTTVVRSVCKSVQLLLEVSSANWLSTLKRSSSRS</sequence>
<dbReference type="KEGG" id="nas:GCU68_19905"/>
<name>A0A5P9P9J7_9EURY</name>
<organism evidence="1 2">
    <name type="scientific">Natronorubrum aibiense</name>
    <dbReference type="NCBI Taxonomy" id="348826"/>
    <lineage>
        <taxon>Archaea</taxon>
        <taxon>Methanobacteriati</taxon>
        <taxon>Methanobacteriota</taxon>
        <taxon>Stenosarchaea group</taxon>
        <taxon>Halobacteria</taxon>
        <taxon>Halobacteriales</taxon>
        <taxon>Natrialbaceae</taxon>
        <taxon>Natronorubrum</taxon>
    </lineage>
</organism>
<gene>
    <name evidence="1" type="ORF">GCU68_19905</name>
</gene>
<reference evidence="1 2" key="1">
    <citation type="journal article" date="2007" name="Int. J. Syst. Evol. Microbiol.">
        <title>Natronorubrum sulfidifaciens sp. nov., an extremely haloalkaliphilic archaeon isolated from Aiding salt lake in Xin-Jiang, China.</title>
        <authorList>
            <person name="Cui H.L."/>
            <person name="Tohty D."/>
            <person name="Liu H.C."/>
            <person name="Liu S.J."/>
            <person name="Oren A."/>
            <person name="Zhou P.J."/>
        </authorList>
    </citation>
    <scope>NUCLEOTIDE SEQUENCE [LARGE SCALE GENOMIC DNA]</scope>
    <source>
        <strain evidence="1 2">7-3</strain>
        <plasmid evidence="1">unnamed2</plasmid>
    </source>
</reference>
<geneLocation type="plasmid" evidence="1 2">
    <name>unnamed2</name>
</geneLocation>
<protein>
    <submittedName>
        <fullName evidence="1">Uncharacterized protein</fullName>
    </submittedName>
</protein>
<dbReference type="Proteomes" id="UP000326170">
    <property type="component" value="Plasmid unnamed2"/>
</dbReference>
<dbReference type="EMBL" id="CP045490">
    <property type="protein sequence ID" value="QFU84774.1"/>
    <property type="molecule type" value="Genomic_DNA"/>
</dbReference>
<accession>A0A5P9P9J7</accession>
<evidence type="ECO:0000313" key="1">
    <source>
        <dbReference type="EMBL" id="QFU84774.1"/>
    </source>
</evidence>